<evidence type="ECO:0000313" key="2">
    <source>
        <dbReference type="EMBL" id="CAA7034446.1"/>
    </source>
</evidence>
<name>A0A6D2J0M9_9BRAS</name>
<gene>
    <name evidence="2" type="ORF">MERR_LOCUS21681</name>
</gene>
<keyword evidence="3" id="KW-1185">Reference proteome</keyword>
<reference evidence="2" key="1">
    <citation type="submission" date="2020-01" db="EMBL/GenBank/DDBJ databases">
        <authorList>
            <person name="Mishra B."/>
        </authorList>
    </citation>
    <scope>NUCLEOTIDE SEQUENCE [LARGE SCALE GENOMIC DNA]</scope>
</reference>
<dbReference type="EMBL" id="CACVBM020001147">
    <property type="protein sequence ID" value="CAA7034446.1"/>
    <property type="molecule type" value="Genomic_DNA"/>
</dbReference>
<evidence type="ECO:0000256" key="1">
    <source>
        <dbReference type="SAM" id="MobiDB-lite"/>
    </source>
</evidence>
<accession>A0A6D2J0M9</accession>
<dbReference type="AlphaFoldDB" id="A0A6D2J0M9"/>
<proteinExistence type="predicted"/>
<feature type="compositionally biased region" description="Basic and acidic residues" evidence="1">
    <location>
        <begin position="17"/>
        <end position="28"/>
    </location>
</feature>
<sequence>MDNRIPTKIASSPMNRELVRSGNEDKGKTHSKRAQLDDSVEVGPMEEQVEERPIGVKAAELAKSKGTKNVKRTSKDREAAMKNLQSVAALREKEFALKEKASANKDKLADKKLLANPR</sequence>
<protein>
    <submittedName>
        <fullName evidence="2">Uncharacterized protein</fullName>
    </submittedName>
</protein>
<comment type="caution">
    <text evidence="2">The sequence shown here is derived from an EMBL/GenBank/DDBJ whole genome shotgun (WGS) entry which is preliminary data.</text>
</comment>
<dbReference type="Proteomes" id="UP000467841">
    <property type="component" value="Unassembled WGS sequence"/>
</dbReference>
<evidence type="ECO:0000313" key="3">
    <source>
        <dbReference type="Proteomes" id="UP000467841"/>
    </source>
</evidence>
<organism evidence="2 3">
    <name type="scientific">Microthlaspi erraticum</name>
    <dbReference type="NCBI Taxonomy" id="1685480"/>
    <lineage>
        <taxon>Eukaryota</taxon>
        <taxon>Viridiplantae</taxon>
        <taxon>Streptophyta</taxon>
        <taxon>Embryophyta</taxon>
        <taxon>Tracheophyta</taxon>
        <taxon>Spermatophyta</taxon>
        <taxon>Magnoliopsida</taxon>
        <taxon>eudicotyledons</taxon>
        <taxon>Gunneridae</taxon>
        <taxon>Pentapetalae</taxon>
        <taxon>rosids</taxon>
        <taxon>malvids</taxon>
        <taxon>Brassicales</taxon>
        <taxon>Brassicaceae</taxon>
        <taxon>Coluteocarpeae</taxon>
        <taxon>Microthlaspi</taxon>
    </lineage>
</organism>
<feature type="region of interest" description="Disordered" evidence="1">
    <location>
        <begin position="1"/>
        <end position="53"/>
    </location>
</feature>